<dbReference type="OrthoDB" id="9790406at2"/>
<dbReference type="InterPro" id="IPR039315">
    <property type="entry name" value="CheW"/>
</dbReference>
<sequence length="169" mass="18710">MPEDAQRVDSEIGEKLAGKYLTFHLGDESYGLGILKVQQIIHMQDITAVPKTPDFIAGVINLRGKVIPVVELRRKFDMETIAYTDDTVIIVVQVEREEDTLIMGVIVDGVREVLEVSSDHIEKTPAFGTAVDTAFILGVAKLQEKVVMLLDIDKVLSSKEIETVSNITE</sequence>
<dbReference type="PANTHER" id="PTHR22617">
    <property type="entry name" value="CHEMOTAXIS SENSOR HISTIDINE KINASE-RELATED"/>
    <property type="match status" value="1"/>
</dbReference>
<comment type="caution">
    <text evidence="2">The sequence shown here is derived from an EMBL/GenBank/DDBJ whole genome shotgun (WGS) entry which is preliminary data.</text>
</comment>
<dbReference type="PATRIC" id="fig|1313304.3.peg.1290"/>
<dbReference type="PROSITE" id="PS50851">
    <property type="entry name" value="CHEW"/>
    <property type="match status" value="1"/>
</dbReference>
<evidence type="ECO:0000259" key="1">
    <source>
        <dbReference type="PROSITE" id="PS50851"/>
    </source>
</evidence>
<dbReference type="STRING" id="1313304.CALK_1355"/>
<proteinExistence type="predicted"/>
<accession>U7DB95</accession>
<reference evidence="2 3" key="1">
    <citation type="journal article" date="2013" name="Environ. Microbiol.">
        <title>Genome analysis of Chitinivibrio alkaliphilus gen. nov., sp. nov., a novel extremely haloalkaliphilic anaerobic chitinolytic bacterium from the candidate phylum Termite Group 3.</title>
        <authorList>
            <person name="Sorokin D.Y."/>
            <person name="Gumerov V.M."/>
            <person name="Rakitin A.L."/>
            <person name="Beletsky A.V."/>
            <person name="Damste J.S."/>
            <person name="Muyzer G."/>
            <person name="Mardanov A.V."/>
            <person name="Ravin N.V."/>
        </authorList>
    </citation>
    <scope>NUCLEOTIDE SEQUENCE [LARGE SCALE GENOMIC DNA]</scope>
    <source>
        <strain evidence="2 3">ACht1</strain>
    </source>
</reference>
<dbReference type="GO" id="GO:0006935">
    <property type="term" value="P:chemotaxis"/>
    <property type="evidence" value="ECO:0007669"/>
    <property type="project" value="InterPro"/>
</dbReference>
<protein>
    <submittedName>
        <fullName evidence="2">Chemotaxis protein CheW</fullName>
    </submittedName>
</protein>
<evidence type="ECO:0000313" key="3">
    <source>
        <dbReference type="Proteomes" id="UP000017148"/>
    </source>
</evidence>
<feature type="domain" description="CheW-like" evidence="1">
    <location>
        <begin position="17"/>
        <end position="161"/>
    </location>
</feature>
<dbReference type="Gene3D" id="2.40.50.180">
    <property type="entry name" value="CheA-289, Domain 4"/>
    <property type="match status" value="1"/>
</dbReference>
<dbReference type="SUPFAM" id="SSF50341">
    <property type="entry name" value="CheW-like"/>
    <property type="match status" value="1"/>
</dbReference>
<dbReference type="GO" id="GO:0005829">
    <property type="term" value="C:cytosol"/>
    <property type="evidence" value="ECO:0007669"/>
    <property type="project" value="TreeGrafter"/>
</dbReference>
<organism evidence="2 3">
    <name type="scientific">Chitinivibrio alkaliphilus ACht1</name>
    <dbReference type="NCBI Taxonomy" id="1313304"/>
    <lineage>
        <taxon>Bacteria</taxon>
        <taxon>Pseudomonadati</taxon>
        <taxon>Fibrobacterota</taxon>
        <taxon>Chitinivibrionia</taxon>
        <taxon>Chitinivibrionales</taxon>
        <taxon>Chitinivibrionaceae</taxon>
        <taxon>Chitinivibrio</taxon>
    </lineage>
</organism>
<dbReference type="GO" id="GO:0007165">
    <property type="term" value="P:signal transduction"/>
    <property type="evidence" value="ECO:0007669"/>
    <property type="project" value="InterPro"/>
</dbReference>
<dbReference type="Gene3D" id="2.30.30.40">
    <property type="entry name" value="SH3 Domains"/>
    <property type="match status" value="1"/>
</dbReference>
<dbReference type="InterPro" id="IPR036061">
    <property type="entry name" value="CheW-like_dom_sf"/>
</dbReference>
<dbReference type="CDD" id="cd00732">
    <property type="entry name" value="CheW"/>
    <property type="match status" value="1"/>
</dbReference>
<dbReference type="SMART" id="SM00260">
    <property type="entry name" value="CheW"/>
    <property type="match status" value="1"/>
</dbReference>
<evidence type="ECO:0000313" key="2">
    <source>
        <dbReference type="EMBL" id="ERP31695.1"/>
    </source>
</evidence>
<dbReference type="eggNOG" id="COG0835">
    <property type="taxonomic scope" value="Bacteria"/>
</dbReference>
<gene>
    <name evidence="2" type="ORF">CALK_1355</name>
</gene>
<dbReference type="EMBL" id="ASJR01000010">
    <property type="protein sequence ID" value="ERP31695.1"/>
    <property type="molecule type" value="Genomic_DNA"/>
</dbReference>
<dbReference type="InterPro" id="IPR002545">
    <property type="entry name" value="CheW-lke_dom"/>
</dbReference>
<dbReference type="Proteomes" id="UP000017148">
    <property type="component" value="Unassembled WGS sequence"/>
</dbReference>
<dbReference type="PANTHER" id="PTHR22617:SF41">
    <property type="entry name" value="CHEMOTAXIS SIGNAL TRANSDUCTION SYSTEM ADAPTOR PROTEIN CHEW"/>
    <property type="match status" value="1"/>
</dbReference>
<dbReference type="AlphaFoldDB" id="U7DB95"/>
<dbReference type="Pfam" id="PF01584">
    <property type="entry name" value="CheW"/>
    <property type="match status" value="1"/>
</dbReference>
<name>U7DB95_9BACT</name>
<dbReference type="RefSeq" id="WP_022636818.1">
    <property type="nucleotide sequence ID" value="NZ_ASJR01000010.1"/>
</dbReference>
<keyword evidence="3" id="KW-1185">Reference proteome</keyword>